<keyword evidence="1" id="KW-0472">Membrane</keyword>
<comment type="caution">
    <text evidence="2">The sequence shown here is derived from an EMBL/GenBank/DDBJ whole genome shotgun (WGS) entry which is preliminary data.</text>
</comment>
<feature type="non-terminal residue" evidence="2">
    <location>
        <position position="1"/>
    </location>
</feature>
<proteinExistence type="predicted"/>
<keyword evidence="1" id="KW-1133">Transmembrane helix</keyword>
<reference evidence="2" key="1">
    <citation type="journal article" date="2015" name="Nature">
        <title>Complex archaea that bridge the gap between prokaryotes and eukaryotes.</title>
        <authorList>
            <person name="Spang A."/>
            <person name="Saw J.H."/>
            <person name="Jorgensen S.L."/>
            <person name="Zaremba-Niedzwiedzka K."/>
            <person name="Martijn J."/>
            <person name="Lind A.E."/>
            <person name="van Eijk R."/>
            <person name="Schleper C."/>
            <person name="Guy L."/>
            <person name="Ettema T.J."/>
        </authorList>
    </citation>
    <scope>NUCLEOTIDE SEQUENCE</scope>
</reference>
<evidence type="ECO:0000256" key="1">
    <source>
        <dbReference type="SAM" id="Phobius"/>
    </source>
</evidence>
<feature type="transmembrane region" description="Helical" evidence="1">
    <location>
        <begin position="215"/>
        <end position="236"/>
    </location>
</feature>
<dbReference type="AlphaFoldDB" id="A0A0F8WD41"/>
<organism evidence="2">
    <name type="scientific">marine sediment metagenome</name>
    <dbReference type="NCBI Taxonomy" id="412755"/>
    <lineage>
        <taxon>unclassified sequences</taxon>
        <taxon>metagenomes</taxon>
        <taxon>ecological metagenomes</taxon>
    </lineage>
</organism>
<accession>A0A0F8WD41</accession>
<dbReference type="EMBL" id="LAZR01065980">
    <property type="protein sequence ID" value="KKK54463.1"/>
    <property type="molecule type" value="Genomic_DNA"/>
</dbReference>
<protein>
    <submittedName>
        <fullName evidence="2">Uncharacterized protein</fullName>
    </submittedName>
</protein>
<sequence length="246" mass="26648">GPRLGLQAPASTGFITLSRSIKKSIQNAPELHGNLGKPVQGTATRKDPGIVHDDFDSKDVFAFGITLSSDLSEVDIEHRQVIRRSLDHDLLSRRFPALSMERTSFSSQDGLQSFDIESGACAVNEALKDLLQFGPPRKQKVTAVLTLVDGVGVPETGVLLVGQIQCKTQTSGVNLTITHLAQAPYSVLGTQGVCDMRQARNVGYRSETIPDFGKIVVGLFGLLGLAVLLMLGIRLYRRIRKKNPDA</sequence>
<gene>
    <name evidence="2" type="ORF">LCGC14_3084490</name>
</gene>
<keyword evidence="1" id="KW-0812">Transmembrane</keyword>
<evidence type="ECO:0000313" key="2">
    <source>
        <dbReference type="EMBL" id="KKK54463.1"/>
    </source>
</evidence>
<name>A0A0F8WD41_9ZZZZ</name>